<name>A0A091C2T4_9GAMM</name>
<sequence length="151" mass="17228">VLATPAAAHGRGDGPPHHRPPPVPEGVSVPAWAELTPKQQQALAPLRESWDTLPASRRVMALERAERRARWEAMTPEQRERMREGMRNYRDLPPPLREKMRESMRAMRALPEAERKALHARWRQLSPEQRRAWLELGGPGIAPEPVPVQVD</sequence>
<feature type="region of interest" description="Disordered" evidence="1">
    <location>
        <begin position="75"/>
        <end position="97"/>
    </location>
</feature>
<evidence type="ECO:0000313" key="2">
    <source>
        <dbReference type="EMBL" id="KFN50920.1"/>
    </source>
</evidence>
<dbReference type="AlphaFoldDB" id="A0A091C2T4"/>
<dbReference type="STRING" id="1384054.N790_14940"/>
<accession>A0A091C2T4</accession>
<keyword evidence="3" id="KW-1185">Reference proteome</keyword>
<proteinExistence type="predicted"/>
<dbReference type="EMBL" id="AVCH01000082">
    <property type="protein sequence ID" value="KFN50920.1"/>
    <property type="molecule type" value="Genomic_DNA"/>
</dbReference>
<dbReference type="Pfam" id="PF11304">
    <property type="entry name" value="DUF3106"/>
    <property type="match status" value="1"/>
</dbReference>
<dbReference type="Proteomes" id="UP000029392">
    <property type="component" value="Unassembled WGS sequence"/>
</dbReference>
<dbReference type="InterPro" id="IPR021455">
    <property type="entry name" value="DUF3106"/>
</dbReference>
<evidence type="ECO:0000313" key="3">
    <source>
        <dbReference type="Proteomes" id="UP000029392"/>
    </source>
</evidence>
<evidence type="ECO:0000256" key="1">
    <source>
        <dbReference type="SAM" id="MobiDB-lite"/>
    </source>
</evidence>
<gene>
    <name evidence="2" type="ORF">N790_14940</name>
</gene>
<comment type="caution">
    <text evidence="2">The sequence shown here is derived from an EMBL/GenBank/DDBJ whole genome shotgun (WGS) entry which is preliminary data.</text>
</comment>
<dbReference type="PATRIC" id="fig|1384054.3.peg.856"/>
<dbReference type="RefSeq" id="WP_169742140.1">
    <property type="nucleotide sequence ID" value="NZ_AVCH01000082.1"/>
</dbReference>
<feature type="non-terminal residue" evidence="2">
    <location>
        <position position="1"/>
    </location>
</feature>
<organism evidence="2 3">
    <name type="scientific">Arenimonas malthae CC-JY-1</name>
    <dbReference type="NCBI Taxonomy" id="1384054"/>
    <lineage>
        <taxon>Bacteria</taxon>
        <taxon>Pseudomonadati</taxon>
        <taxon>Pseudomonadota</taxon>
        <taxon>Gammaproteobacteria</taxon>
        <taxon>Lysobacterales</taxon>
        <taxon>Lysobacteraceae</taxon>
        <taxon>Arenimonas</taxon>
    </lineage>
</organism>
<evidence type="ECO:0008006" key="4">
    <source>
        <dbReference type="Google" id="ProtNLM"/>
    </source>
</evidence>
<feature type="region of interest" description="Disordered" evidence="1">
    <location>
        <begin position="1"/>
        <end position="28"/>
    </location>
</feature>
<protein>
    <recommendedName>
        <fullName evidence="4">DUF3106 domain-containing protein</fullName>
    </recommendedName>
</protein>
<reference evidence="2 3" key="1">
    <citation type="submission" date="2013-09" db="EMBL/GenBank/DDBJ databases">
        <title>Genome sequencing of Arenimonas malthae.</title>
        <authorList>
            <person name="Chen F."/>
            <person name="Wang G."/>
        </authorList>
    </citation>
    <scope>NUCLEOTIDE SEQUENCE [LARGE SCALE GENOMIC DNA]</scope>
    <source>
        <strain evidence="2 3">CC-JY-1</strain>
    </source>
</reference>
<dbReference type="eggNOG" id="ENOG5032ZMW">
    <property type="taxonomic scope" value="Bacteria"/>
</dbReference>